<name>A0A3A4AC89_9ACTN</name>
<dbReference type="Pfam" id="PF01261">
    <property type="entry name" value="AP_endonuc_2"/>
    <property type="match status" value="1"/>
</dbReference>
<dbReference type="OrthoDB" id="9780241at2"/>
<keyword evidence="2" id="KW-0413">Isomerase</keyword>
<dbReference type="PANTHER" id="PTHR12110:SF21">
    <property type="entry name" value="XYLOSE ISOMERASE-LIKE TIM BARREL DOMAIN-CONTAINING PROTEIN"/>
    <property type="match status" value="1"/>
</dbReference>
<gene>
    <name evidence="2" type="ORF">D5H75_32860</name>
</gene>
<protein>
    <submittedName>
        <fullName evidence="2">Sugar phosphate isomerase/epimerase</fullName>
    </submittedName>
</protein>
<sequence length="289" mass="30394">MKSLATVSLGGTVEQKLAAIAAAGFDGLELGPDDVAAWPGTPESLRDHAAELGLRPYLFQPLRDFEAVPPRLLAANLRRAEEHLELMRRLGVDLLLVCSNVSTGAQDDDALAAAQLHALADLAAAYGVRVAYEALAWGRHVNRYRHAWRIVQAADHPGLGLCLDSFHILATGDDPAAIAGIPAGKLFFLQLADAPRLDLDLLRWSRNHRCLPGQGDLDVTGLTRRTLAAGYRGPLSLEIFNPSYRAADPHVIAARAAASLDRLAAAAAPAATAGGAAAMPPGTATPPAP</sequence>
<dbReference type="EMBL" id="QZEY01000019">
    <property type="protein sequence ID" value="RJL23173.1"/>
    <property type="molecule type" value="Genomic_DNA"/>
</dbReference>
<reference evidence="2 3" key="1">
    <citation type="submission" date="2018-09" db="EMBL/GenBank/DDBJ databases">
        <title>YIM 75507 draft genome.</title>
        <authorList>
            <person name="Tang S."/>
            <person name="Feng Y."/>
        </authorList>
    </citation>
    <scope>NUCLEOTIDE SEQUENCE [LARGE SCALE GENOMIC DNA]</scope>
    <source>
        <strain evidence="2 3">YIM 75507</strain>
    </source>
</reference>
<proteinExistence type="predicted"/>
<evidence type="ECO:0000259" key="1">
    <source>
        <dbReference type="Pfam" id="PF01261"/>
    </source>
</evidence>
<feature type="domain" description="Xylose isomerase-like TIM barrel" evidence="1">
    <location>
        <begin position="17"/>
        <end position="260"/>
    </location>
</feature>
<dbReference type="PANTHER" id="PTHR12110">
    <property type="entry name" value="HYDROXYPYRUVATE ISOMERASE"/>
    <property type="match status" value="1"/>
</dbReference>
<organism evidence="2 3">
    <name type="scientific">Bailinhaonella thermotolerans</name>
    <dbReference type="NCBI Taxonomy" id="1070861"/>
    <lineage>
        <taxon>Bacteria</taxon>
        <taxon>Bacillati</taxon>
        <taxon>Actinomycetota</taxon>
        <taxon>Actinomycetes</taxon>
        <taxon>Streptosporangiales</taxon>
        <taxon>Streptosporangiaceae</taxon>
        <taxon>Bailinhaonella</taxon>
    </lineage>
</organism>
<accession>A0A3A4AC89</accession>
<comment type="caution">
    <text evidence="2">The sequence shown here is derived from an EMBL/GenBank/DDBJ whole genome shotgun (WGS) entry which is preliminary data.</text>
</comment>
<dbReference type="GO" id="GO:0016853">
    <property type="term" value="F:isomerase activity"/>
    <property type="evidence" value="ECO:0007669"/>
    <property type="project" value="UniProtKB-KW"/>
</dbReference>
<dbReference type="InterPro" id="IPR036237">
    <property type="entry name" value="Xyl_isomerase-like_sf"/>
</dbReference>
<dbReference type="InterPro" id="IPR013022">
    <property type="entry name" value="Xyl_isomerase-like_TIM-brl"/>
</dbReference>
<dbReference type="Gene3D" id="3.20.20.150">
    <property type="entry name" value="Divalent-metal-dependent TIM barrel enzymes"/>
    <property type="match status" value="1"/>
</dbReference>
<dbReference type="InterPro" id="IPR050312">
    <property type="entry name" value="IolE/XylAMocC-like"/>
</dbReference>
<evidence type="ECO:0000313" key="2">
    <source>
        <dbReference type="EMBL" id="RJL23173.1"/>
    </source>
</evidence>
<dbReference type="AlphaFoldDB" id="A0A3A4AC89"/>
<dbReference type="Proteomes" id="UP000265768">
    <property type="component" value="Unassembled WGS sequence"/>
</dbReference>
<dbReference type="SUPFAM" id="SSF51658">
    <property type="entry name" value="Xylose isomerase-like"/>
    <property type="match status" value="1"/>
</dbReference>
<keyword evidence="3" id="KW-1185">Reference proteome</keyword>
<evidence type="ECO:0000313" key="3">
    <source>
        <dbReference type="Proteomes" id="UP000265768"/>
    </source>
</evidence>
<dbReference type="RefSeq" id="WP_119930485.1">
    <property type="nucleotide sequence ID" value="NZ_QZEY01000019.1"/>
</dbReference>